<reference evidence="1 2" key="1">
    <citation type="submission" date="2019-04" db="EMBL/GenBank/DDBJ databases">
        <title>Microbes associate with the intestines of laboratory mice.</title>
        <authorList>
            <person name="Navarre W."/>
            <person name="Wong E."/>
            <person name="Huang K."/>
            <person name="Tropini C."/>
            <person name="Ng K."/>
            <person name="Yu B."/>
        </authorList>
    </citation>
    <scope>NUCLEOTIDE SEQUENCE [LARGE SCALE GENOMIC DNA]</scope>
    <source>
        <strain evidence="1 2">NM62_B4-13</strain>
    </source>
</reference>
<name>A0A4S2D1M6_STEMA</name>
<comment type="caution">
    <text evidence="1">The sequence shown here is derived from an EMBL/GenBank/DDBJ whole genome shotgun (WGS) entry which is preliminary data.</text>
</comment>
<proteinExistence type="predicted"/>
<dbReference type="Proteomes" id="UP000306631">
    <property type="component" value="Unassembled WGS sequence"/>
</dbReference>
<protein>
    <submittedName>
        <fullName evidence="1">Uncharacterized protein</fullName>
    </submittedName>
</protein>
<evidence type="ECO:0000313" key="2">
    <source>
        <dbReference type="Proteomes" id="UP000306631"/>
    </source>
</evidence>
<dbReference type="AlphaFoldDB" id="A0A4S2D1M6"/>
<sequence>MITSRRLQERASRALPARLGRCAVLAGEGAGDGWPSPLQALPGARVAPGLMRFSIAAETRAAVLARGLAFLRDARQARGSVPQRAGCAAYRPWQEGAAALAEAGIDGLPADWPQYTPVYGTATLDRSRWLLLMPVQGVLWYGWRA</sequence>
<gene>
    <name evidence="1" type="ORF">E5352_07790</name>
</gene>
<organism evidence="1 2">
    <name type="scientific">Stenotrophomonas maltophilia</name>
    <name type="common">Pseudomonas maltophilia</name>
    <name type="synonym">Xanthomonas maltophilia</name>
    <dbReference type="NCBI Taxonomy" id="40324"/>
    <lineage>
        <taxon>Bacteria</taxon>
        <taxon>Pseudomonadati</taxon>
        <taxon>Pseudomonadota</taxon>
        <taxon>Gammaproteobacteria</taxon>
        <taxon>Lysobacterales</taxon>
        <taxon>Lysobacteraceae</taxon>
        <taxon>Stenotrophomonas</taxon>
        <taxon>Stenotrophomonas maltophilia group</taxon>
    </lineage>
</organism>
<dbReference type="EMBL" id="SRYW01000005">
    <property type="protein sequence ID" value="TGY34895.1"/>
    <property type="molecule type" value="Genomic_DNA"/>
</dbReference>
<accession>A0A4S2D1M6</accession>
<evidence type="ECO:0000313" key="1">
    <source>
        <dbReference type="EMBL" id="TGY34895.1"/>
    </source>
</evidence>
<dbReference type="OrthoDB" id="6046127at2"/>
<dbReference type="RefSeq" id="WP_136004337.1">
    <property type="nucleotide sequence ID" value="NZ_SRYW01000005.1"/>
</dbReference>